<sequence length="222" mass="23319">MSAPSLSRGRRDPAPVNPFLPVKAPEPPEPEHLPVDPLLGDQLAATGPVRPLGIQAPVGASLPRTFARPEARTHVVGLHGGAGTSTLAALLGDHVAVDAGTKVPLGGTPRVLLVARTHAAGLAAVQRAGQVWAAGQLADVQLLGLVLVDDGPRMGKAQLSACRQVMQILPRTWRIGWVESWRTHTDPEISAAPIRVRRTVNQLRAISAPRTTNSTTNEGNPS</sequence>
<dbReference type="Pfam" id="PF20373">
    <property type="entry name" value="DUF6668"/>
    <property type="match status" value="1"/>
</dbReference>
<organism evidence="2 3">
    <name type="scientific">Allobranchiibius huperziae</name>
    <dbReference type="NCBI Taxonomy" id="1874116"/>
    <lineage>
        <taxon>Bacteria</taxon>
        <taxon>Bacillati</taxon>
        <taxon>Actinomycetota</taxon>
        <taxon>Actinomycetes</taxon>
        <taxon>Micrococcales</taxon>
        <taxon>Dermacoccaceae</taxon>
        <taxon>Allobranchiibius</taxon>
    </lineage>
</organism>
<reference evidence="2 3" key="1">
    <citation type="submission" date="2020-07" db="EMBL/GenBank/DDBJ databases">
        <title>Sequencing the genomes of 1000 actinobacteria strains.</title>
        <authorList>
            <person name="Klenk H.-P."/>
        </authorList>
    </citation>
    <scope>NUCLEOTIDE SEQUENCE [LARGE SCALE GENOMIC DNA]</scope>
    <source>
        <strain evidence="2 3">DSM 29531</strain>
    </source>
</reference>
<dbReference type="EMBL" id="JACCFW010000002">
    <property type="protein sequence ID" value="NYJ76459.1"/>
    <property type="molecule type" value="Genomic_DNA"/>
</dbReference>
<keyword evidence="3" id="KW-1185">Reference proteome</keyword>
<feature type="region of interest" description="Disordered" evidence="1">
    <location>
        <begin position="1"/>
        <end position="33"/>
    </location>
</feature>
<evidence type="ECO:0000256" key="1">
    <source>
        <dbReference type="SAM" id="MobiDB-lite"/>
    </source>
</evidence>
<accession>A0A853DKJ6</accession>
<dbReference type="Proteomes" id="UP000571817">
    <property type="component" value="Unassembled WGS sequence"/>
</dbReference>
<dbReference type="InterPro" id="IPR046609">
    <property type="entry name" value="DUF6668"/>
</dbReference>
<name>A0A853DKJ6_9MICO</name>
<evidence type="ECO:0000313" key="3">
    <source>
        <dbReference type="Proteomes" id="UP000571817"/>
    </source>
</evidence>
<dbReference type="AlphaFoldDB" id="A0A853DKJ6"/>
<comment type="caution">
    <text evidence="2">The sequence shown here is derived from an EMBL/GenBank/DDBJ whole genome shotgun (WGS) entry which is preliminary data.</text>
</comment>
<protein>
    <submittedName>
        <fullName evidence="2">Uncharacterized protein</fullName>
    </submittedName>
</protein>
<proteinExistence type="predicted"/>
<evidence type="ECO:0000313" key="2">
    <source>
        <dbReference type="EMBL" id="NYJ76459.1"/>
    </source>
</evidence>
<dbReference type="RefSeq" id="WP_179483853.1">
    <property type="nucleotide sequence ID" value="NZ_JACCFW010000002.1"/>
</dbReference>
<gene>
    <name evidence="2" type="ORF">HNR15_003477</name>
</gene>